<dbReference type="PANTHER" id="PTHR44196">
    <property type="entry name" value="DEHYDROGENASE/REDUCTASE SDR FAMILY MEMBER 7B"/>
    <property type="match status" value="1"/>
</dbReference>
<dbReference type="InterPro" id="IPR020904">
    <property type="entry name" value="Sc_DH/Rdtase_CS"/>
</dbReference>
<dbReference type="PRINTS" id="PR00081">
    <property type="entry name" value="GDHRDH"/>
</dbReference>
<organism evidence="3 4">
    <name type="scientific">Rubricoccus marinus</name>
    <dbReference type="NCBI Taxonomy" id="716817"/>
    <lineage>
        <taxon>Bacteria</taxon>
        <taxon>Pseudomonadati</taxon>
        <taxon>Rhodothermota</taxon>
        <taxon>Rhodothermia</taxon>
        <taxon>Rhodothermales</taxon>
        <taxon>Rubricoccaceae</taxon>
        <taxon>Rubricoccus</taxon>
    </lineage>
</organism>
<keyword evidence="2" id="KW-0560">Oxidoreductase</keyword>
<dbReference type="InterPro" id="IPR036291">
    <property type="entry name" value="NAD(P)-bd_dom_sf"/>
</dbReference>
<dbReference type="GO" id="GO:0016020">
    <property type="term" value="C:membrane"/>
    <property type="evidence" value="ECO:0007669"/>
    <property type="project" value="TreeGrafter"/>
</dbReference>
<protein>
    <submittedName>
        <fullName evidence="3">Short-chain dehydrogenase</fullName>
    </submittedName>
</protein>
<dbReference type="Pfam" id="PF00106">
    <property type="entry name" value="adh_short"/>
    <property type="match status" value="1"/>
</dbReference>
<dbReference type="Proteomes" id="UP000216446">
    <property type="component" value="Unassembled WGS sequence"/>
</dbReference>
<comment type="similarity">
    <text evidence="1">Belongs to the short-chain dehydrogenases/reductases (SDR) family.</text>
</comment>
<name>A0A259U1B6_9BACT</name>
<sequence>MTVLILGATSAIAHETARLYAASGATLALGARNPDKLRAAADDLRARGAAAVHEIHFDALDTATHQSAIDGAAGAMGGIDTALVAYGVLPDAETVHTDPDAAVESFDVNATSTISVMTRLANMMVQQGHGTLAVISSVAGDRGRPSNYVYGAAKAAVTAFASGLRARLHGTGVEVVTIKPGPVDTPMIVGVHEPGLLAASPQAVGARIHRAMEKGEGTVYTPGYWRPVMAAVRAIPDKLFKRLDW</sequence>
<dbReference type="RefSeq" id="WP_218827660.1">
    <property type="nucleotide sequence ID" value="NZ_MQWB01000001.1"/>
</dbReference>
<dbReference type="CDD" id="cd05233">
    <property type="entry name" value="SDR_c"/>
    <property type="match status" value="1"/>
</dbReference>
<dbReference type="AlphaFoldDB" id="A0A259U1B6"/>
<evidence type="ECO:0000313" key="4">
    <source>
        <dbReference type="Proteomes" id="UP000216446"/>
    </source>
</evidence>
<dbReference type="EMBL" id="MQWB01000001">
    <property type="protein sequence ID" value="OZC03782.1"/>
    <property type="molecule type" value="Genomic_DNA"/>
</dbReference>
<dbReference type="InterPro" id="IPR002347">
    <property type="entry name" value="SDR_fam"/>
</dbReference>
<evidence type="ECO:0000256" key="1">
    <source>
        <dbReference type="ARBA" id="ARBA00006484"/>
    </source>
</evidence>
<dbReference type="PROSITE" id="PS00061">
    <property type="entry name" value="ADH_SHORT"/>
    <property type="match status" value="1"/>
</dbReference>
<evidence type="ECO:0000256" key="2">
    <source>
        <dbReference type="ARBA" id="ARBA00023002"/>
    </source>
</evidence>
<dbReference type="Gene3D" id="3.40.50.720">
    <property type="entry name" value="NAD(P)-binding Rossmann-like Domain"/>
    <property type="match status" value="1"/>
</dbReference>
<dbReference type="PANTHER" id="PTHR44196:SF1">
    <property type="entry name" value="DEHYDROGENASE_REDUCTASE SDR FAMILY MEMBER 7B"/>
    <property type="match status" value="1"/>
</dbReference>
<dbReference type="GO" id="GO:0016491">
    <property type="term" value="F:oxidoreductase activity"/>
    <property type="evidence" value="ECO:0007669"/>
    <property type="project" value="UniProtKB-KW"/>
</dbReference>
<accession>A0A259U1B6</accession>
<gene>
    <name evidence="3" type="ORF">BSZ36_12785</name>
</gene>
<dbReference type="InParanoid" id="A0A259U1B6"/>
<comment type="caution">
    <text evidence="3">The sequence shown here is derived from an EMBL/GenBank/DDBJ whole genome shotgun (WGS) entry which is preliminary data.</text>
</comment>
<reference evidence="3 4" key="1">
    <citation type="submission" date="2016-11" db="EMBL/GenBank/DDBJ databases">
        <title>Study of marine rhodopsin-containing bacteria.</title>
        <authorList>
            <person name="Yoshizawa S."/>
            <person name="Kumagai Y."/>
            <person name="Kogure K."/>
        </authorList>
    </citation>
    <scope>NUCLEOTIDE SEQUENCE [LARGE SCALE GENOMIC DNA]</scope>
    <source>
        <strain evidence="3 4">SG-29</strain>
    </source>
</reference>
<evidence type="ECO:0000313" key="3">
    <source>
        <dbReference type="EMBL" id="OZC03782.1"/>
    </source>
</evidence>
<dbReference type="SUPFAM" id="SSF51735">
    <property type="entry name" value="NAD(P)-binding Rossmann-fold domains"/>
    <property type="match status" value="1"/>
</dbReference>
<proteinExistence type="inferred from homology"/>
<dbReference type="NCBIfam" id="NF005489">
    <property type="entry name" value="PRK07102.1"/>
    <property type="match status" value="1"/>
</dbReference>
<keyword evidence="4" id="KW-1185">Reference proteome</keyword>